<dbReference type="Proteomes" id="UP000035553">
    <property type="component" value="Unassembled WGS sequence"/>
</dbReference>
<accession>A0A0U1QKP3</accession>
<dbReference type="PANTHER" id="PTHR45947">
    <property type="entry name" value="SULFOQUINOVOSYL TRANSFERASE SQD2"/>
    <property type="match status" value="1"/>
</dbReference>
<dbReference type="EMBL" id="AFVQ02000212">
    <property type="protein sequence ID" value="KLI01388.1"/>
    <property type="molecule type" value="Genomic_DNA"/>
</dbReference>
<gene>
    <name evidence="2" type="ORF">SINU_13735</name>
</gene>
<organism evidence="2 3">
    <name type="scientific">Sporolactobacillus inulinus CASD</name>
    <dbReference type="NCBI Taxonomy" id="1069536"/>
    <lineage>
        <taxon>Bacteria</taxon>
        <taxon>Bacillati</taxon>
        <taxon>Bacillota</taxon>
        <taxon>Bacilli</taxon>
        <taxon>Bacillales</taxon>
        <taxon>Sporolactobacillaceae</taxon>
        <taxon>Sporolactobacillus</taxon>
    </lineage>
</organism>
<name>A0A0U1QKP3_9BACL</name>
<dbReference type="Pfam" id="PF00534">
    <property type="entry name" value="Glycos_transf_1"/>
    <property type="match status" value="1"/>
</dbReference>
<dbReference type="InterPro" id="IPR001296">
    <property type="entry name" value="Glyco_trans_1"/>
</dbReference>
<dbReference type="AlphaFoldDB" id="A0A0U1QKP3"/>
<dbReference type="GO" id="GO:0016757">
    <property type="term" value="F:glycosyltransferase activity"/>
    <property type="evidence" value="ECO:0007669"/>
    <property type="project" value="InterPro"/>
</dbReference>
<reference evidence="2 3" key="1">
    <citation type="journal article" date="2011" name="J. Bacteriol.">
        <title>Draft genome sequence of Sporolactobacillus inulinus strain CASD, an efficient D-lactic acid-producing bacterium with high-concentration lactate tolerance capability.</title>
        <authorList>
            <person name="Yu B."/>
            <person name="Su F."/>
            <person name="Wang L."/>
            <person name="Xu K."/>
            <person name="Zhao B."/>
            <person name="Xu P."/>
        </authorList>
    </citation>
    <scope>NUCLEOTIDE SEQUENCE [LARGE SCALE GENOMIC DNA]</scope>
    <source>
        <strain evidence="2 3">CASD</strain>
    </source>
</reference>
<sequence length="354" mass="41696">MNKKILYIRNYPTVVNPNMYNLQEVGLGKSLVKLGNSCDIIYYSTKYKFRKETVFEYQGNKLNIIWVKGFRLHYFGIYPKLLKKKFLSKYDFVITTEYSQIMTYLLSFICANKLILYHGPYEEGRREKYLIKLYDFFFLKRIINNLYRVFAKSKLAEEYLIKKGFKDVKTLGVGLDVTKFTPNQISNEAKDLKSKLDIIGDKKKLLYIGKLEDRRNIKFLIYLFKEIVDKDNDIRLIVVGNGEQNEVNNYFDYANKLGIREQIIYFKSVQQTNLSILYKAADLFILPTKYEIFGMVILESMYFGLPVVTSYNGGAVTVIKNGSNGIIVNNFDYKLWVEKILYYIKNRYLLNDMS</sequence>
<dbReference type="PANTHER" id="PTHR45947:SF3">
    <property type="entry name" value="SULFOQUINOVOSYL TRANSFERASE SQD2"/>
    <property type="match status" value="1"/>
</dbReference>
<evidence type="ECO:0000313" key="3">
    <source>
        <dbReference type="Proteomes" id="UP000035553"/>
    </source>
</evidence>
<feature type="non-terminal residue" evidence="2">
    <location>
        <position position="354"/>
    </location>
</feature>
<dbReference type="SUPFAM" id="SSF53756">
    <property type="entry name" value="UDP-Glycosyltransferase/glycogen phosphorylase"/>
    <property type="match status" value="1"/>
</dbReference>
<keyword evidence="3" id="KW-1185">Reference proteome</keyword>
<dbReference type="RefSeq" id="WP_047035567.1">
    <property type="nucleotide sequence ID" value="NZ_AFVQ02000212.1"/>
</dbReference>
<dbReference type="CDD" id="cd03801">
    <property type="entry name" value="GT4_PimA-like"/>
    <property type="match status" value="1"/>
</dbReference>
<dbReference type="STRING" id="1069536.SINU_13735"/>
<comment type="caution">
    <text evidence="2">The sequence shown here is derived from an EMBL/GenBank/DDBJ whole genome shotgun (WGS) entry which is preliminary data.</text>
</comment>
<protein>
    <recommendedName>
        <fullName evidence="1">Glycosyl transferase family 1 domain-containing protein</fullName>
    </recommendedName>
</protein>
<evidence type="ECO:0000259" key="1">
    <source>
        <dbReference type="Pfam" id="PF00534"/>
    </source>
</evidence>
<dbReference type="InterPro" id="IPR050194">
    <property type="entry name" value="Glycosyltransferase_grp1"/>
</dbReference>
<proteinExistence type="predicted"/>
<evidence type="ECO:0000313" key="2">
    <source>
        <dbReference type="EMBL" id="KLI01388.1"/>
    </source>
</evidence>
<feature type="domain" description="Glycosyl transferase family 1" evidence="1">
    <location>
        <begin position="191"/>
        <end position="353"/>
    </location>
</feature>
<dbReference type="Gene3D" id="3.40.50.2000">
    <property type="entry name" value="Glycogen Phosphorylase B"/>
    <property type="match status" value="2"/>
</dbReference>